<organism evidence="2 3">
    <name type="scientific">Orbilia oligospora</name>
    <name type="common">Nematode-trapping fungus</name>
    <name type="synonym">Arthrobotrys oligospora</name>
    <dbReference type="NCBI Taxonomy" id="2813651"/>
    <lineage>
        <taxon>Eukaryota</taxon>
        <taxon>Fungi</taxon>
        <taxon>Dikarya</taxon>
        <taxon>Ascomycota</taxon>
        <taxon>Pezizomycotina</taxon>
        <taxon>Orbiliomycetes</taxon>
        <taxon>Orbiliales</taxon>
        <taxon>Orbiliaceae</taxon>
        <taxon>Orbilia</taxon>
    </lineage>
</organism>
<gene>
    <name evidence="2" type="ORF">TWF106_004059</name>
</gene>
<feature type="compositionally biased region" description="Polar residues" evidence="1">
    <location>
        <begin position="165"/>
        <end position="190"/>
    </location>
</feature>
<dbReference type="EMBL" id="WIWS01000195">
    <property type="protein sequence ID" value="KAF3198977.1"/>
    <property type="molecule type" value="Genomic_DNA"/>
</dbReference>
<dbReference type="Proteomes" id="UP000472727">
    <property type="component" value="Unassembled WGS sequence"/>
</dbReference>
<feature type="region of interest" description="Disordered" evidence="1">
    <location>
        <begin position="76"/>
        <end position="211"/>
    </location>
</feature>
<feature type="compositionally biased region" description="Acidic residues" evidence="1">
    <location>
        <begin position="95"/>
        <end position="115"/>
    </location>
</feature>
<name>A0A7C8UHV8_ORBOL</name>
<protein>
    <submittedName>
        <fullName evidence="2">Uncharacterized protein</fullName>
    </submittedName>
</protein>
<proteinExistence type="predicted"/>
<feature type="compositionally biased region" description="Low complexity" evidence="1">
    <location>
        <begin position="82"/>
        <end position="94"/>
    </location>
</feature>
<comment type="caution">
    <text evidence="2">The sequence shown here is derived from an EMBL/GenBank/DDBJ whole genome shotgun (WGS) entry which is preliminary data.</text>
</comment>
<sequence length="768" mass="86016">MMHFDAAETWDAAALERVLSGGSTGANSSYTPDPELKALEGQAIEAMENVYYLLEEAERRDAVTKNSETALRALKASCLPPDLNDSGSESNNSDSDPDYPGEPESESESEPESEPGSESKPGSDKGGSDNETDTESDSTEEGGGSESSFTSDILYEPSGLGGAIRSTSQGPEYPTRQNPLTSKQANASERGSSKSQRKAEKKKKKHAERQKIKDTENDFLDFLDRMVDELENLRTLGLSSTDLFLKQHYAKKKMEKPEDKAQKAILTSKFRESVERMIIELFRIGLPHAGCQISTADAEIIAKCALIVGLQQGVEIPPNEFKEAVVGITDAIMKTPENEVKAQPNGGRELRAAPKNNTYISSKDGDSGGKPAPTETKRGFFGWAARFFQPSGKNGGFIPPPEESRDYSIKESWTGEDLQTETGGRHPFIDPEILLVLQDVNDNAQETYENSERYIWGCEYLEADLEDITIETLPSNGKQKPGHKGPQDASYYYGFTSRLFSSINTWIEKYIIPARKTASININSPSVLPAIKQSLRKFDYFEESDFITPEGEKSLKNRNINRRIKRQMFFQYIFYQVLYENIWSKWLYGLSDYTEAHVLNIAGLDETQKNTKQGHFARGRWFTDNIRRKPTNMTQKILDNQAHIATTLRQLFVPLLNINNSSSGPNNRRMCISAEKELLLIISDAQALQLMFQSETRFHQIMFDWPGSRFDSRWMVNAANATDMEPLGKQPVPGKTGNLTSEDKIDFVFQPGLFISETVEIYEHIVVA</sequence>
<feature type="compositionally biased region" description="Acidic residues" evidence="1">
    <location>
        <begin position="130"/>
        <end position="140"/>
    </location>
</feature>
<accession>A0A7C8UHV8</accession>
<dbReference type="AlphaFoldDB" id="A0A7C8UHV8"/>
<evidence type="ECO:0000256" key="1">
    <source>
        <dbReference type="SAM" id="MobiDB-lite"/>
    </source>
</evidence>
<evidence type="ECO:0000313" key="3">
    <source>
        <dbReference type="Proteomes" id="UP000472727"/>
    </source>
</evidence>
<evidence type="ECO:0000313" key="2">
    <source>
        <dbReference type="EMBL" id="KAF3198977.1"/>
    </source>
</evidence>
<reference evidence="2 3" key="1">
    <citation type="submission" date="2019-06" db="EMBL/GenBank/DDBJ databases">
        <authorList>
            <person name="Palmer J.M."/>
        </authorList>
    </citation>
    <scope>NUCLEOTIDE SEQUENCE [LARGE SCALE GENOMIC DNA]</scope>
    <source>
        <strain evidence="2 3">TWF106</strain>
    </source>
</reference>
<feature type="compositionally biased region" description="Basic residues" evidence="1">
    <location>
        <begin position="195"/>
        <end position="208"/>
    </location>
</feature>